<comment type="caution">
    <text evidence="1">The sequence shown here is derived from an EMBL/GenBank/DDBJ whole genome shotgun (WGS) entry which is preliminary data.</text>
</comment>
<dbReference type="EMBL" id="BLLB01000002">
    <property type="protein sequence ID" value="GFH00444.1"/>
    <property type="molecule type" value="Genomic_DNA"/>
</dbReference>
<dbReference type="AlphaFoldDB" id="A0A7I9ZHM9"/>
<organism evidence="1 2">
    <name type="scientific">Mycolicibacterium hippocampi</name>
    <dbReference type="NCBI Taxonomy" id="659824"/>
    <lineage>
        <taxon>Bacteria</taxon>
        <taxon>Bacillati</taxon>
        <taxon>Actinomycetota</taxon>
        <taxon>Actinomycetes</taxon>
        <taxon>Mycobacteriales</taxon>
        <taxon>Mycobacteriaceae</taxon>
        <taxon>Mycolicibacterium</taxon>
    </lineage>
</organism>
<reference evidence="1 2" key="1">
    <citation type="journal article" date="2019" name="Emerg. Microbes Infect.">
        <title>Comprehensive subspecies identification of 175 nontuberculous mycobacteria species based on 7547 genomic profiles.</title>
        <authorList>
            <person name="Matsumoto Y."/>
            <person name="Kinjo T."/>
            <person name="Motooka D."/>
            <person name="Nabeya D."/>
            <person name="Jung N."/>
            <person name="Uechi K."/>
            <person name="Horii T."/>
            <person name="Iida T."/>
            <person name="Fujita J."/>
            <person name="Nakamura S."/>
        </authorList>
    </citation>
    <scope>NUCLEOTIDE SEQUENCE [LARGE SCALE GENOMIC DNA]</scope>
    <source>
        <strain evidence="1 2">JCM 30996</strain>
    </source>
</reference>
<sequence>MDNLWINGVVNHVYADERTIGRGENWGWEIGRRVVFGFGFGRVVFRAGTAQVNSRLGSL</sequence>
<keyword evidence="2" id="KW-1185">Reference proteome</keyword>
<accession>A0A7I9ZHM9</accession>
<evidence type="ECO:0000313" key="1">
    <source>
        <dbReference type="EMBL" id="GFH00444.1"/>
    </source>
</evidence>
<gene>
    <name evidence="1" type="ORF">MHIP_09270</name>
</gene>
<evidence type="ECO:0000313" key="2">
    <source>
        <dbReference type="Proteomes" id="UP000465304"/>
    </source>
</evidence>
<dbReference type="Proteomes" id="UP000465304">
    <property type="component" value="Unassembled WGS sequence"/>
</dbReference>
<name>A0A7I9ZHM9_9MYCO</name>
<proteinExistence type="predicted"/>
<protein>
    <submittedName>
        <fullName evidence="1">Uncharacterized protein</fullName>
    </submittedName>
</protein>